<feature type="domain" description="RING-type" evidence="3">
    <location>
        <begin position="1784"/>
        <end position="1827"/>
    </location>
</feature>
<evidence type="ECO:0000256" key="1">
    <source>
        <dbReference type="ARBA" id="ARBA00023117"/>
    </source>
</evidence>
<organism evidence="4 5">
    <name type="scientific">Tetraparma gracilis</name>
    <dbReference type="NCBI Taxonomy" id="2962635"/>
    <lineage>
        <taxon>Eukaryota</taxon>
        <taxon>Sar</taxon>
        <taxon>Stramenopiles</taxon>
        <taxon>Ochrophyta</taxon>
        <taxon>Bolidophyceae</taxon>
        <taxon>Parmales</taxon>
        <taxon>Triparmaceae</taxon>
        <taxon>Tetraparma</taxon>
    </lineage>
</organism>
<proteinExistence type="predicted"/>
<feature type="region of interest" description="Disordered" evidence="2">
    <location>
        <begin position="319"/>
        <end position="343"/>
    </location>
</feature>
<evidence type="ECO:0000313" key="4">
    <source>
        <dbReference type="EMBL" id="GMI29552.1"/>
    </source>
</evidence>
<feature type="region of interest" description="Disordered" evidence="2">
    <location>
        <begin position="1745"/>
        <end position="1769"/>
    </location>
</feature>
<dbReference type="SMART" id="SM00184">
    <property type="entry name" value="RING"/>
    <property type="match status" value="2"/>
</dbReference>
<sequence>MSVNPHILKYLISIAPQMHGHAALGPAAVMPTPQVTFRRYLSSTTGARSELNLLLNSASLAFNEVQSSHHFLPPLPGHIVHLSVALPIPGAAPANLGLSYDLCCPTTLSPPELALSLTRQYGLTVQCLPPLLNSISSQVLAHVRAKAPPPPTTVSLPQSEDLKRANGAAGDRFDLLQATETVGYVRANREAPDGEYPPCPPALRAAVVGRNKESRAFDPAVTFCTPAGGKNYDCHWCHGKSKKEALRFVACGHGYCQTHAVSKLGESLEKLRKEGSFGGGCPVCRMECACLNCSRKLNKHGYNLRYLMDQRGTDDPDSFDWAMGDLASSSGRGRPAPPPLAPPPPPQFCPRTYHEVCIVAENKSLPPDDDSNWQCAECKADSVIQPKLDTLHSLSKFTTPEELTATLKKLVATLKARDFGYAFVDPVTVPGYETIVESPVCFSDISARLKGEYLNVPLPPSEVPAADAATAEPPAKKAKPPCGYVAVFEPPSTPTKAFADQAPSSEKRARKPTKFMGNSSSDDANPAEAKAARKRASSAASPPTRPATLEEIYVRCMKDLNLVYLNCMRFNFEASAIFKMAAVQSAHLERLARHNFDRAVPKAALKEVGDFVAEQVEERELYDRMLLDWKRSGGPQKKSKFRDELLNTNQIVYVWDSKATYLDAAGQAQGSVEKVAEIGRQSGRGGVQAFYVDMARAKPMFAETGHLTLFASLSPPLSAPLVLTADAASTQLHLSKLAEVPRGSQTLQRFEIASSGAGVVLRAISSASPAVQVIASSQQPGAKLHTSTSTGDTFSLVPCTKTKLKDVPGVGWMHATLDDKSGEGFFFNPSTLRSSLEKPSTSAVTKLRSKKTPQPPAAPPPSKLKKPARKLLGPPRETMCLKEVWLVKTKMLRYLTMFDKALSGSPPLKKICNDGNAAKQIISALASKSKHDDAVGALGRLYQVGDSKGNNRHNLVLAFLLLLKYDTTDGVWAVVERVRDRIHRCDSAQKQAYVLTVQAGAHMLEHPGLKSGDWTRTKWDLNMPSPLSASSPPTDSVPSPADRVITTSKERAALSVIHSMALDYLDAHKENAFKSSMHEPARFYYDLCGNSHHRDHVNVHGLNGWLCLIRGWFDCNLPILPLETDHDAFKGCSDVWSGLSPKAWEVFSKPENFGKDYEGLKKSLKSNMKTSGSAGQFNSGQGFIGGRASDMEARARSKPAPYAQYADKFATFFQRDFLVKRMFEILNSEGKPEYLGFKEKCDVLFPAFKKEHKIPDDCESFLEFLYDDMLMYIDVDKAARWLWWIGVVKVEHGPMSWINDCPACGATPSPPGKFCDSCGTKVDANWPQQEIAERLVRQVSSGIPDEAPVCPDCQEEAKPPYHFCHLCGKNLRDKPAAAKDDGGESSDDSMFWSAEEDEEFVSVKTPAAAVPERREGEEPTCTVCDLVCTPPYRFCYNCGGQPSMQEWKAAWGAGRCRAEEFGVAPANRGRFYKYALEIMDTQAKRGGKGIVQLQRIVLRDRMGGELAYKGLGINKDRCHGGGKENFRNVRNDDRTKWCADMEWCEGKPRFDFDFEDEAVEVAAVELTFANDEPKRDPLRFALFGVGAQAEQEERKPAAVLVDNAEKTKVAVKKLENTKWDWLHNGRDVNGWIELQAGGVLATKWNQSNWTVEIEGNTVVVVAANIGGAGVHRLEMDEGWEEFECSHSGQKLEGRWRRRRPVAVSAEDPVLAAAAVVKKLEGTKWDWLHNGKDANGWIELQECGAKQTAGGKEEPKKQEPKKQEPKKQASLRTMNEMYEETDNTCPICFEEKDDVKPIPHWQSQGDVSGHKICGDCAKALKKNECPFCHEVSLKEELMVTIADFVKVVKTRASHSDPNQLAALLEQWQFFEMEYSANPTVIHRVAALVVEDKDFHPILVNGVAQKQGWMRDAAGIIVRFYALSVDGDLAVSDEDKELLFKAYRTIQKVTRDMAPAGHHYGALYSQVLVPFQCASVSGQKTDTLRAIVREIAALIVELYKKHKKNGLKREVTERIVKEYLDASSEAIWGGVKNDIILKTFYK</sequence>
<comment type="caution">
    <text evidence="4">The sequence shown here is derived from an EMBL/GenBank/DDBJ whole genome shotgun (WGS) entry which is preliminary data.</text>
</comment>
<protein>
    <recommendedName>
        <fullName evidence="3">RING-type domain-containing protein</fullName>
    </recommendedName>
</protein>
<keyword evidence="5" id="KW-1185">Reference proteome</keyword>
<dbReference type="SUPFAM" id="SSF47370">
    <property type="entry name" value="Bromodomain"/>
    <property type="match status" value="1"/>
</dbReference>
<name>A0ABQ6MN07_9STRA</name>
<dbReference type="InterPro" id="IPR013083">
    <property type="entry name" value="Znf_RING/FYVE/PHD"/>
</dbReference>
<reference evidence="4 5" key="1">
    <citation type="journal article" date="2023" name="Commun. Biol.">
        <title>Genome analysis of Parmales, the sister group of diatoms, reveals the evolutionary specialization of diatoms from phago-mixotrophs to photoautotrophs.</title>
        <authorList>
            <person name="Ban H."/>
            <person name="Sato S."/>
            <person name="Yoshikawa S."/>
            <person name="Yamada K."/>
            <person name="Nakamura Y."/>
            <person name="Ichinomiya M."/>
            <person name="Sato N."/>
            <person name="Blanc-Mathieu R."/>
            <person name="Endo H."/>
            <person name="Kuwata A."/>
            <person name="Ogata H."/>
        </authorList>
    </citation>
    <scope>NUCLEOTIDE SEQUENCE [LARGE SCALE GENOMIC DNA]</scope>
</reference>
<keyword evidence="1" id="KW-0103">Bromodomain</keyword>
<dbReference type="CDD" id="cd16449">
    <property type="entry name" value="RING-HC"/>
    <property type="match status" value="1"/>
</dbReference>
<feature type="compositionally biased region" description="Polar residues" evidence="2">
    <location>
        <begin position="833"/>
        <end position="844"/>
    </location>
</feature>
<dbReference type="InterPro" id="IPR001841">
    <property type="entry name" value="Znf_RING"/>
</dbReference>
<feature type="region of interest" description="Disordered" evidence="2">
    <location>
        <begin position="494"/>
        <end position="544"/>
    </location>
</feature>
<dbReference type="EMBL" id="BRYB01003044">
    <property type="protein sequence ID" value="GMI29552.1"/>
    <property type="molecule type" value="Genomic_DNA"/>
</dbReference>
<feature type="region of interest" description="Disordered" evidence="2">
    <location>
        <begin position="833"/>
        <end position="872"/>
    </location>
</feature>
<feature type="compositionally biased region" description="Pro residues" evidence="2">
    <location>
        <begin position="853"/>
        <end position="862"/>
    </location>
</feature>
<dbReference type="Proteomes" id="UP001165060">
    <property type="component" value="Unassembled WGS sequence"/>
</dbReference>
<dbReference type="InterPro" id="IPR036427">
    <property type="entry name" value="Bromodomain-like_sf"/>
</dbReference>
<dbReference type="Gene3D" id="1.20.920.10">
    <property type="entry name" value="Bromodomain-like"/>
    <property type="match status" value="1"/>
</dbReference>
<feature type="domain" description="RING-type" evidence="3">
    <location>
        <begin position="234"/>
        <end position="284"/>
    </location>
</feature>
<dbReference type="Gene3D" id="3.30.40.10">
    <property type="entry name" value="Zinc/RING finger domain, C3HC4 (zinc finger)"/>
    <property type="match status" value="1"/>
</dbReference>
<gene>
    <name evidence="4" type="ORF">TeGR_g13087</name>
</gene>
<accession>A0ABQ6MN07</accession>
<feature type="compositionally biased region" description="Basic and acidic residues" evidence="2">
    <location>
        <begin position="1750"/>
        <end position="1766"/>
    </location>
</feature>
<evidence type="ECO:0000259" key="3">
    <source>
        <dbReference type="SMART" id="SM00184"/>
    </source>
</evidence>
<evidence type="ECO:0000256" key="2">
    <source>
        <dbReference type="SAM" id="MobiDB-lite"/>
    </source>
</evidence>
<evidence type="ECO:0000313" key="5">
    <source>
        <dbReference type="Proteomes" id="UP001165060"/>
    </source>
</evidence>